<protein>
    <submittedName>
        <fullName evidence="1">Uncharacterized protein</fullName>
    </submittedName>
</protein>
<dbReference type="EMBL" id="CAICTM010001840">
    <property type="protein sequence ID" value="CAB9526523.1"/>
    <property type="molecule type" value="Genomic_DNA"/>
</dbReference>
<dbReference type="Proteomes" id="UP001153069">
    <property type="component" value="Unassembled WGS sequence"/>
</dbReference>
<proteinExistence type="predicted"/>
<accession>A0A9N8HT93</accession>
<dbReference type="InterPro" id="IPR036865">
    <property type="entry name" value="CRAL-TRIO_dom_sf"/>
</dbReference>
<dbReference type="Gene3D" id="3.40.525.10">
    <property type="entry name" value="CRAL-TRIO lipid binding domain"/>
    <property type="match status" value="1"/>
</dbReference>
<reference evidence="1" key="1">
    <citation type="submission" date="2020-06" db="EMBL/GenBank/DDBJ databases">
        <authorList>
            <consortium name="Plant Systems Biology data submission"/>
        </authorList>
    </citation>
    <scope>NUCLEOTIDE SEQUENCE</scope>
    <source>
        <strain evidence="1">D6</strain>
    </source>
</reference>
<sequence>MAEVQPAGPLAEEVVVGAPLGEEIQRHAEEEANAAQADHLEQEEDVSAAFLLRRILGPTDPRRMELSKEERDWALDIKDAVQETAELNALTDFQYAQMAIIHQDDIGAALEAAEVLQETRKDYDILETVPDAQKRIETLLQLSPGMNVSFSFSHDDGCYVCVFDYAKLDVQKLNIADNARNSVAGGYYQLQSFSPDLDSVRKGSIWLVECDGYHWIPQRGDLKFSREYWTVLGGVYPFRLQAYKCFHTPVLFNVIKSMIRPWVPKDIYGIIQLGCRSPGRLDSFYMIPTGEAANQRYLKRILEALQRRYENERNFRL</sequence>
<evidence type="ECO:0000313" key="1">
    <source>
        <dbReference type="EMBL" id="CAB9526523.1"/>
    </source>
</evidence>
<dbReference type="SUPFAM" id="SSF52087">
    <property type="entry name" value="CRAL/TRIO domain"/>
    <property type="match status" value="1"/>
</dbReference>
<organism evidence="1 2">
    <name type="scientific">Seminavis robusta</name>
    <dbReference type="NCBI Taxonomy" id="568900"/>
    <lineage>
        <taxon>Eukaryota</taxon>
        <taxon>Sar</taxon>
        <taxon>Stramenopiles</taxon>
        <taxon>Ochrophyta</taxon>
        <taxon>Bacillariophyta</taxon>
        <taxon>Bacillariophyceae</taxon>
        <taxon>Bacillariophycidae</taxon>
        <taxon>Naviculales</taxon>
        <taxon>Naviculaceae</taxon>
        <taxon>Seminavis</taxon>
    </lineage>
</organism>
<dbReference type="AlphaFoldDB" id="A0A9N8HT93"/>
<gene>
    <name evidence="1" type="ORF">SEMRO_1842_G301060.1</name>
</gene>
<keyword evidence="2" id="KW-1185">Reference proteome</keyword>
<comment type="caution">
    <text evidence="1">The sequence shown here is derived from an EMBL/GenBank/DDBJ whole genome shotgun (WGS) entry which is preliminary data.</text>
</comment>
<name>A0A9N8HT93_9STRA</name>
<evidence type="ECO:0000313" key="2">
    <source>
        <dbReference type="Proteomes" id="UP001153069"/>
    </source>
</evidence>